<dbReference type="Gene3D" id="2.60.40.10">
    <property type="entry name" value="Immunoglobulins"/>
    <property type="match status" value="1"/>
</dbReference>
<dbReference type="Pfam" id="PF00395">
    <property type="entry name" value="SLH"/>
    <property type="match status" value="1"/>
</dbReference>
<dbReference type="GO" id="GO:0005509">
    <property type="term" value="F:calcium ion binding"/>
    <property type="evidence" value="ECO:0007669"/>
    <property type="project" value="InterPro"/>
</dbReference>
<reference evidence="2 3" key="1">
    <citation type="submission" date="2018-03" db="EMBL/GenBank/DDBJ databases">
        <title>Genome assembly of novel Miniimonas species PCH200.</title>
        <authorList>
            <person name="Thakur V."/>
            <person name="Kumar V."/>
            <person name="Singh D."/>
        </authorList>
    </citation>
    <scope>NUCLEOTIDE SEQUENCE [LARGE SCALE GENOMIC DNA]</scope>
    <source>
        <strain evidence="2 3">PCH200</strain>
    </source>
</reference>
<dbReference type="AlphaFoldDB" id="A0A2U1ZZS1"/>
<dbReference type="Pfam" id="PF21027">
    <property type="entry name" value="Sde0182_C"/>
    <property type="match status" value="1"/>
</dbReference>
<evidence type="ECO:0000313" key="3">
    <source>
        <dbReference type="Proteomes" id="UP000245166"/>
    </source>
</evidence>
<dbReference type="Proteomes" id="UP000245166">
    <property type="component" value="Unassembled WGS sequence"/>
</dbReference>
<dbReference type="GO" id="GO:0005975">
    <property type="term" value="P:carbohydrate metabolic process"/>
    <property type="evidence" value="ECO:0007669"/>
    <property type="project" value="UniProtKB-ARBA"/>
</dbReference>
<protein>
    <recommendedName>
        <fullName evidence="1">SLH domain-containing protein</fullName>
    </recommendedName>
</protein>
<evidence type="ECO:0000259" key="1">
    <source>
        <dbReference type="PROSITE" id="PS51272"/>
    </source>
</evidence>
<dbReference type="CDD" id="cd11304">
    <property type="entry name" value="Cadherin_repeat"/>
    <property type="match status" value="1"/>
</dbReference>
<organism evidence="2 3">
    <name type="scientific">Serinibacter arcticus</name>
    <dbReference type="NCBI Taxonomy" id="1655435"/>
    <lineage>
        <taxon>Bacteria</taxon>
        <taxon>Bacillati</taxon>
        <taxon>Actinomycetota</taxon>
        <taxon>Actinomycetes</taxon>
        <taxon>Micrococcales</taxon>
        <taxon>Beutenbergiaceae</taxon>
        <taxon>Serinibacter</taxon>
    </lineage>
</organism>
<dbReference type="GO" id="GO:0016020">
    <property type="term" value="C:membrane"/>
    <property type="evidence" value="ECO:0007669"/>
    <property type="project" value="InterPro"/>
</dbReference>
<dbReference type="Pfam" id="PF07632">
    <property type="entry name" value="Sde182_NH-like"/>
    <property type="match status" value="1"/>
</dbReference>
<accession>A0A2U1ZZS1</accession>
<keyword evidence="3" id="KW-1185">Reference proteome</keyword>
<dbReference type="OrthoDB" id="253051at2"/>
<dbReference type="PROSITE" id="PS51272">
    <property type="entry name" value="SLH"/>
    <property type="match status" value="3"/>
</dbReference>
<feature type="domain" description="SLH" evidence="1">
    <location>
        <begin position="468"/>
        <end position="533"/>
    </location>
</feature>
<dbReference type="Gene3D" id="3.90.245.10">
    <property type="entry name" value="Ribonucleoside hydrolase-like"/>
    <property type="match status" value="1"/>
</dbReference>
<dbReference type="GO" id="GO:0016799">
    <property type="term" value="F:hydrolase activity, hydrolyzing N-glycosyl compounds"/>
    <property type="evidence" value="ECO:0007669"/>
    <property type="project" value="InterPro"/>
</dbReference>
<dbReference type="InterPro" id="IPR048527">
    <property type="entry name" value="Sde182_C"/>
</dbReference>
<dbReference type="EMBL" id="PYHR01000002">
    <property type="protein sequence ID" value="PWD52450.1"/>
    <property type="molecule type" value="Genomic_DNA"/>
</dbReference>
<dbReference type="InterPro" id="IPR015919">
    <property type="entry name" value="Cadherin-like_sf"/>
</dbReference>
<dbReference type="SUPFAM" id="SSF49313">
    <property type="entry name" value="Cadherin-like"/>
    <property type="match status" value="1"/>
</dbReference>
<dbReference type="InterPro" id="IPR001119">
    <property type="entry name" value="SLH_dom"/>
</dbReference>
<name>A0A2U1ZZS1_9MICO</name>
<gene>
    <name evidence="2" type="ORF">C8046_08105</name>
</gene>
<comment type="caution">
    <text evidence="2">The sequence shown here is derived from an EMBL/GenBank/DDBJ whole genome shotgun (WGS) entry which is preliminary data.</text>
</comment>
<feature type="domain" description="SLH" evidence="1">
    <location>
        <begin position="604"/>
        <end position="661"/>
    </location>
</feature>
<dbReference type="InterPro" id="IPR013783">
    <property type="entry name" value="Ig-like_fold"/>
</dbReference>
<evidence type="ECO:0000313" key="2">
    <source>
        <dbReference type="EMBL" id="PWD52450.1"/>
    </source>
</evidence>
<feature type="domain" description="SLH" evidence="1">
    <location>
        <begin position="534"/>
        <end position="601"/>
    </location>
</feature>
<sequence>MDSMVRYLYYANEFDLEGIIYSSSMFHWRGEDPDAPADVNGVGQCGGGFSGARSCTEPFRWTGTAWLDEYLDSYEAIYPNLVKHADGYPTPDELRDLYLVGNVDYSSAMSKDTEGSDHIKDVLLDGDPRPIYVQTWGGLNTLARALKSIEEEYRSTPGWEQIYADITDKLVIYNILNQDNTLAGYIKPSWPDVKVIDNQSQFWSFAYQWARRVPAPYQYTLQAPYMQEHFLQGHGPLLEGYHTWGDGQAIDGELPGEDRWSPDRSVNPLAQFPASGRAQFDFISEGDSPAFLHLLDSNGLRAQEDPTWGGWGGRFAPNASGWLDTSDVNPYTNATDRSYPQTRWVEEIQNDFAARADWGVAESYEDANHAPQASVAEGLDHAVRAGQHLTLAGSATDPDGDTVDLAWWDYHEAGTYPGAALELTQDDGQVSFQIPTDAEPGQTIHLILEATDDGEPALTHYQRVVLNVTEPFTDVAPDNQFHLEISWLSANGISTGWDNGDGTRSYRPLDSINRDAMAAFLYRLAGSPTYVAPRTSEFTDVPVGSQFYKEIHWLASRGITTGWANGDGTYSYRPVTPIARDAMAAFLHRSAGSPAVELPATSPFADLDPGNQFYAEIVWMHTTGIATGWDGNDGRDYYRPLAPVARDAMAAFLHRATVKPV</sequence>
<dbReference type="InterPro" id="IPR011483">
    <property type="entry name" value="Sde182_NH-like"/>
</dbReference>
<proteinExistence type="predicted"/>
<dbReference type="InterPro" id="IPR036452">
    <property type="entry name" value="Ribo_hydro-like"/>
</dbReference>